<dbReference type="GO" id="GO:0009734">
    <property type="term" value="P:auxin-activated signaling pathway"/>
    <property type="evidence" value="ECO:0007669"/>
    <property type="project" value="InterPro"/>
</dbReference>
<dbReference type="InterPro" id="IPR018499">
    <property type="entry name" value="Tetraspanin/Peripherin"/>
</dbReference>
<evidence type="ECO:0000256" key="6">
    <source>
        <dbReference type="SAM" id="MobiDB-lite"/>
    </source>
</evidence>
<evidence type="ECO:0000256" key="1">
    <source>
        <dbReference type="ARBA" id="ARBA00004141"/>
    </source>
</evidence>
<organism evidence="8">
    <name type="scientific">Salvia splendens</name>
    <name type="common">Scarlet sage</name>
    <dbReference type="NCBI Taxonomy" id="180675"/>
    <lineage>
        <taxon>Eukaryota</taxon>
        <taxon>Viridiplantae</taxon>
        <taxon>Streptophyta</taxon>
        <taxon>Embryophyta</taxon>
        <taxon>Tracheophyta</taxon>
        <taxon>Spermatophyta</taxon>
        <taxon>Magnoliopsida</taxon>
        <taxon>eudicotyledons</taxon>
        <taxon>Gunneridae</taxon>
        <taxon>Pentapetalae</taxon>
        <taxon>asterids</taxon>
        <taxon>lamiids</taxon>
        <taxon>Lamiales</taxon>
        <taxon>Lamiaceae</taxon>
        <taxon>Nepetoideae</taxon>
        <taxon>Mentheae</taxon>
        <taxon>Salviinae</taxon>
        <taxon>Salvia</taxon>
        <taxon>Salvia subgen. Calosphace</taxon>
        <taxon>core Calosphace</taxon>
    </lineage>
</organism>
<evidence type="ECO:0000313" key="9">
    <source>
        <dbReference type="Proteomes" id="UP000298416"/>
    </source>
</evidence>
<reference evidence="8" key="2">
    <citation type="submission" date="2020-08" db="EMBL/GenBank/DDBJ databases">
        <title>Plant Genome Project.</title>
        <authorList>
            <person name="Zhang R.-G."/>
        </authorList>
    </citation>
    <scope>NUCLEOTIDE SEQUENCE</scope>
    <source>
        <strain evidence="8">Huo1</strain>
        <tissue evidence="8">Leaf</tissue>
    </source>
</reference>
<keyword evidence="5 7" id="KW-0472">Membrane</keyword>
<dbReference type="GO" id="GO:0016020">
    <property type="term" value="C:membrane"/>
    <property type="evidence" value="ECO:0007669"/>
    <property type="project" value="UniProtKB-SubCell"/>
</dbReference>
<gene>
    <name evidence="8" type="ORF">SASPL_101060</name>
</gene>
<feature type="transmembrane region" description="Helical" evidence="7">
    <location>
        <begin position="154"/>
        <end position="174"/>
    </location>
</feature>
<dbReference type="EMBL" id="PNBA02000001">
    <property type="protein sequence ID" value="KAG6436175.1"/>
    <property type="molecule type" value="Genomic_DNA"/>
</dbReference>
<name>A0A8X8YU45_SALSN</name>
<keyword evidence="9" id="KW-1185">Reference proteome</keyword>
<dbReference type="PANTHER" id="PTHR32191">
    <property type="entry name" value="TETRASPANIN-8-RELATED"/>
    <property type="match status" value="1"/>
</dbReference>
<comment type="caution">
    <text evidence="8">The sequence shown here is derived from an EMBL/GenBank/DDBJ whole genome shotgun (WGS) entry which is preliminary data.</text>
</comment>
<feature type="region of interest" description="Disordered" evidence="6">
    <location>
        <begin position="1"/>
        <end position="24"/>
    </location>
</feature>
<evidence type="ECO:0000256" key="2">
    <source>
        <dbReference type="ARBA" id="ARBA00006840"/>
    </source>
</evidence>
<evidence type="ECO:0000256" key="4">
    <source>
        <dbReference type="ARBA" id="ARBA00022989"/>
    </source>
</evidence>
<accession>A0A8X8YU45</accession>
<proteinExistence type="inferred from homology"/>
<keyword evidence="4 7" id="KW-1133">Transmembrane helix</keyword>
<keyword evidence="3 7" id="KW-0812">Transmembrane</keyword>
<dbReference type="InterPro" id="IPR044991">
    <property type="entry name" value="TET_plant"/>
</dbReference>
<protein>
    <submittedName>
        <fullName evidence="8">Uncharacterized protein</fullName>
    </submittedName>
</protein>
<dbReference type="AlphaFoldDB" id="A0A8X8YU45"/>
<evidence type="ECO:0000256" key="5">
    <source>
        <dbReference type="ARBA" id="ARBA00023136"/>
    </source>
</evidence>
<reference evidence="8" key="1">
    <citation type="submission" date="2018-01" db="EMBL/GenBank/DDBJ databases">
        <authorList>
            <person name="Mao J.F."/>
        </authorList>
    </citation>
    <scope>NUCLEOTIDE SEQUENCE</scope>
    <source>
        <strain evidence="8">Huo1</strain>
        <tissue evidence="8">Leaf</tissue>
    </source>
</reference>
<dbReference type="Pfam" id="PF00335">
    <property type="entry name" value="Tetraspanin"/>
    <property type="match status" value="1"/>
</dbReference>
<evidence type="ECO:0000313" key="8">
    <source>
        <dbReference type="EMBL" id="KAG6436175.1"/>
    </source>
</evidence>
<evidence type="ECO:0000256" key="3">
    <source>
        <dbReference type="ARBA" id="ARBA00022692"/>
    </source>
</evidence>
<dbReference type="Proteomes" id="UP000298416">
    <property type="component" value="Unassembled WGS sequence"/>
</dbReference>
<sequence>MAEQPRKQHRLHEVPPVAANPDRHRRHGGVAGGHRGRLHSGLARVYAACGTSSTDCMKLLRLARRPGFLSRLLGQDQRLHSGLAHTDSGCCKPPTSCGYTYMNETFWITGGGLTGTDPDCAQWSNELHMLCYSCGSCKAGVLASLKTSWRRVSITNVIILIILVLVYVVALAGVRHNKQLDDPHGETPYAESSP</sequence>
<comment type="similarity">
    <text evidence="2">Belongs to the tetraspanin (TM4SF) family.</text>
</comment>
<comment type="subcellular location">
    <subcellularLocation>
        <location evidence="1">Membrane</location>
        <topology evidence="1">Multi-pass membrane protein</topology>
    </subcellularLocation>
</comment>
<evidence type="ECO:0000256" key="7">
    <source>
        <dbReference type="SAM" id="Phobius"/>
    </source>
</evidence>